<keyword evidence="2" id="KW-1185">Reference proteome</keyword>
<protein>
    <submittedName>
        <fullName evidence="1">Uncharacterized protein</fullName>
    </submittedName>
</protein>
<dbReference type="AlphaFoldDB" id="A0A163Z5C2"/>
<dbReference type="RefSeq" id="WP_068732816.1">
    <property type="nucleotide sequence ID" value="NZ_LVYV01000012.1"/>
</dbReference>
<dbReference type="EMBL" id="LVYV01000012">
    <property type="protein sequence ID" value="KZD22926.1"/>
    <property type="molecule type" value="Genomic_DNA"/>
</dbReference>
<proteinExistence type="predicted"/>
<dbReference type="SUPFAM" id="SSF52402">
    <property type="entry name" value="Adenine nucleotide alpha hydrolases-like"/>
    <property type="match status" value="1"/>
</dbReference>
<evidence type="ECO:0000313" key="1">
    <source>
        <dbReference type="EMBL" id="KZD22926.1"/>
    </source>
</evidence>
<name>A0A163Z5C2_9BRAD</name>
<dbReference type="Gene3D" id="3.40.50.620">
    <property type="entry name" value="HUPs"/>
    <property type="match status" value="1"/>
</dbReference>
<gene>
    <name evidence="1" type="ORF">A4A58_05830</name>
</gene>
<dbReference type="Proteomes" id="UP000076574">
    <property type="component" value="Unassembled WGS sequence"/>
</dbReference>
<accession>A0A163Z5C2</accession>
<evidence type="ECO:0000313" key="2">
    <source>
        <dbReference type="Proteomes" id="UP000076574"/>
    </source>
</evidence>
<sequence>MTKHARVALLFSGGIESCLLLHLAEPWRNAVTIYTVRTGAEFPHMVSFVDRKLDGWDHRVITSDLGASFGTLGLPASVVPIEHVPDATAMINIEERSPRIAPWPLCCLRNRWLPGCEAMVSDGITAAIHGQRAGDYPKNAPAPLEYPGLDLVAPLWTATRAEVKSAVTELGIELPEHYATYPSSLDCSVCPSSLTKQRRAWMAQTYPDILTVAEGLHAEVSQAVISALDGDNTKNGYAAR</sequence>
<organism evidence="1 2">
    <name type="scientific">Tardiphaga robiniae</name>
    <dbReference type="NCBI Taxonomy" id="943830"/>
    <lineage>
        <taxon>Bacteria</taxon>
        <taxon>Pseudomonadati</taxon>
        <taxon>Pseudomonadota</taxon>
        <taxon>Alphaproteobacteria</taxon>
        <taxon>Hyphomicrobiales</taxon>
        <taxon>Nitrobacteraceae</taxon>
        <taxon>Tardiphaga</taxon>
    </lineage>
</organism>
<dbReference type="OrthoDB" id="8451439at2"/>
<dbReference type="InterPro" id="IPR014729">
    <property type="entry name" value="Rossmann-like_a/b/a_fold"/>
</dbReference>
<comment type="caution">
    <text evidence="1">The sequence shown here is derived from an EMBL/GenBank/DDBJ whole genome shotgun (WGS) entry which is preliminary data.</text>
</comment>
<reference evidence="1 2" key="1">
    <citation type="submission" date="2016-03" db="EMBL/GenBank/DDBJ databases">
        <title>Microsymbionts genomes from the relict species Vavilovia formosa (Stev.) Fed.</title>
        <authorList>
            <person name="Kopat V."/>
            <person name="Chirak E."/>
            <person name="Kimeklis A."/>
            <person name="Andronov E."/>
        </authorList>
    </citation>
    <scope>NUCLEOTIDE SEQUENCE [LARGE SCALE GENOMIC DNA]</scope>
    <source>
        <strain evidence="1 2">Vaf07</strain>
    </source>
</reference>